<evidence type="ECO:0000256" key="3">
    <source>
        <dbReference type="ARBA" id="ARBA00004910"/>
    </source>
</evidence>
<dbReference type="PROSITE" id="PS00903">
    <property type="entry name" value="CYT_DCMP_DEAMINASES_1"/>
    <property type="match status" value="1"/>
</dbReference>
<evidence type="ECO:0000259" key="17">
    <source>
        <dbReference type="PROSITE" id="PS51747"/>
    </source>
</evidence>
<evidence type="ECO:0000256" key="10">
    <source>
        <dbReference type="ARBA" id="ARBA00022857"/>
    </source>
</evidence>
<feature type="active site" description="Proton donor" evidence="14">
    <location>
        <position position="52"/>
    </location>
</feature>
<evidence type="ECO:0000256" key="7">
    <source>
        <dbReference type="ARBA" id="ARBA00022723"/>
    </source>
</evidence>
<dbReference type="GO" id="GO:0008270">
    <property type="term" value="F:zinc ion binding"/>
    <property type="evidence" value="ECO:0007669"/>
    <property type="project" value="InterPro"/>
</dbReference>
<dbReference type="Proteomes" id="UP000178249">
    <property type="component" value="Unassembled WGS sequence"/>
</dbReference>
<evidence type="ECO:0000256" key="8">
    <source>
        <dbReference type="ARBA" id="ARBA00022801"/>
    </source>
</evidence>
<dbReference type="PROSITE" id="PS51747">
    <property type="entry name" value="CYT_DCMP_DEAMINASES_2"/>
    <property type="match status" value="1"/>
</dbReference>
<comment type="catalytic activity">
    <reaction evidence="13">
        <text>5-amino-6-(5-phospho-D-ribitylamino)uracil + NADP(+) = 5-amino-6-(5-phospho-D-ribosylamino)uracil + NADPH + H(+)</text>
        <dbReference type="Rhea" id="RHEA:17845"/>
        <dbReference type="ChEBI" id="CHEBI:15378"/>
        <dbReference type="ChEBI" id="CHEBI:57783"/>
        <dbReference type="ChEBI" id="CHEBI:58349"/>
        <dbReference type="ChEBI" id="CHEBI:58421"/>
        <dbReference type="ChEBI" id="CHEBI:58453"/>
        <dbReference type="EC" id="1.1.1.193"/>
    </reaction>
</comment>
<evidence type="ECO:0000256" key="5">
    <source>
        <dbReference type="ARBA" id="ARBA00007417"/>
    </source>
</evidence>
<dbReference type="InterPro" id="IPR016192">
    <property type="entry name" value="APOBEC/CMP_deaminase_Zn-bd"/>
</dbReference>
<feature type="domain" description="CMP/dCMP-type deaminase" evidence="17">
    <location>
        <begin position="1"/>
        <end position="123"/>
    </location>
</feature>
<dbReference type="SUPFAM" id="SSF53927">
    <property type="entry name" value="Cytidine deaminase-like"/>
    <property type="match status" value="1"/>
</dbReference>
<gene>
    <name evidence="18" type="ORF">A2841_02655</name>
</gene>
<evidence type="ECO:0000256" key="11">
    <source>
        <dbReference type="ARBA" id="ARBA00023002"/>
    </source>
</evidence>
<dbReference type="Pfam" id="PF00383">
    <property type="entry name" value="dCMP_cyt_deam_1"/>
    <property type="match status" value="1"/>
</dbReference>
<dbReference type="AlphaFoldDB" id="A0A1F6C2R2"/>
<evidence type="ECO:0000256" key="6">
    <source>
        <dbReference type="ARBA" id="ARBA00022619"/>
    </source>
</evidence>
<dbReference type="EC" id="3.5.4.26" evidence="13"/>
<evidence type="ECO:0000256" key="16">
    <source>
        <dbReference type="PIRSR" id="PIRSR006769-3"/>
    </source>
</evidence>
<dbReference type="NCBIfam" id="TIGR00227">
    <property type="entry name" value="ribD_Cterm"/>
    <property type="match status" value="1"/>
</dbReference>
<comment type="caution">
    <text evidence="18">The sequence shown here is derived from an EMBL/GenBank/DDBJ whole genome shotgun (WGS) entry which is preliminary data.</text>
</comment>
<dbReference type="InterPro" id="IPR002125">
    <property type="entry name" value="CMP_dCMP_dom"/>
</dbReference>
<dbReference type="GO" id="GO:0009231">
    <property type="term" value="P:riboflavin biosynthetic process"/>
    <property type="evidence" value="ECO:0007669"/>
    <property type="project" value="UniProtKB-UniPathway"/>
</dbReference>
<comment type="pathway">
    <text evidence="3 13">Cofactor biosynthesis; riboflavin biosynthesis; 5-amino-6-(D-ribitylamino)uracil from GTP: step 3/4.</text>
</comment>
<keyword evidence="11 13" id="KW-0560">Oxidoreductase</keyword>
<feature type="binding site" evidence="15">
    <location>
        <position position="221"/>
    </location>
    <ligand>
        <name>NADP(+)</name>
        <dbReference type="ChEBI" id="CHEBI:58349"/>
    </ligand>
</feature>
<feature type="binding site" evidence="16">
    <location>
        <position position="75"/>
    </location>
    <ligand>
        <name>Zn(2+)</name>
        <dbReference type="ChEBI" id="CHEBI:29105"/>
        <note>catalytic</note>
    </ligand>
</feature>
<feature type="binding site" evidence="15">
    <location>
        <position position="184"/>
    </location>
    <ligand>
        <name>substrate</name>
    </ligand>
</feature>
<reference evidence="18 19" key="1">
    <citation type="journal article" date="2016" name="Nat. Commun.">
        <title>Thousands of microbial genomes shed light on interconnected biogeochemical processes in an aquifer system.</title>
        <authorList>
            <person name="Anantharaman K."/>
            <person name="Brown C.T."/>
            <person name="Hug L.A."/>
            <person name="Sharon I."/>
            <person name="Castelle C.J."/>
            <person name="Probst A.J."/>
            <person name="Thomas B.C."/>
            <person name="Singh A."/>
            <person name="Wilkins M.J."/>
            <person name="Karaoz U."/>
            <person name="Brodie E.L."/>
            <person name="Williams K.H."/>
            <person name="Hubbard S.S."/>
            <person name="Banfield J.F."/>
        </authorList>
    </citation>
    <scope>NUCLEOTIDE SEQUENCE [LARGE SCALE GENOMIC DNA]</scope>
</reference>
<dbReference type="InterPro" id="IPR004794">
    <property type="entry name" value="Eubact_RibD"/>
</dbReference>
<dbReference type="PANTHER" id="PTHR38011">
    <property type="entry name" value="DIHYDROFOLATE REDUCTASE FAMILY PROTEIN (AFU_ORTHOLOGUE AFUA_8G06820)"/>
    <property type="match status" value="1"/>
</dbReference>
<evidence type="ECO:0000256" key="15">
    <source>
        <dbReference type="PIRSR" id="PIRSR006769-2"/>
    </source>
</evidence>
<accession>A0A1F6C2R2</accession>
<dbReference type="SUPFAM" id="SSF53597">
    <property type="entry name" value="Dihydrofolate reductase-like"/>
    <property type="match status" value="1"/>
</dbReference>
<keyword evidence="12" id="KW-0511">Multifunctional enzyme</keyword>
<evidence type="ECO:0000313" key="18">
    <source>
        <dbReference type="EMBL" id="OGG43368.1"/>
    </source>
</evidence>
<evidence type="ECO:0000256" key="13">
    <source>
        <dbReference type="PIRNR" id="PIRNR006769"/>
    </source>
</evidence>
<feature type="binding site" evidence="15">
    <location>
        <position position="154"/>
    </location>
    <ligand>
        <name>NADP(+)</name>
        <dbReference type="ChEBI" id="CHEBI:58349"/>
    </ligand>
</feature>
<feature type="binding site" evidence="15">
    <location>
        <position position="168"/>
    </location>
    <ligand>
        <name>substrate</name>
    </ligand>
</feature>
<dbReference type="UniPathway" id="UPA00275">
    <property type="reaction ID" value="UER00401"/>
</dbReference>
<dbReference type="Gene3D" id="3.40.430.10">
    <property type="entry name" value="Dihydrofolate Reductase, subunit A"/>
    <property type="match status" value="1"/>
</dbReference>
<dbReference type="EC" id="1.1.1.193" evidence="13"/>
<sequence length="355" mass="38421">MKDARFMDKALLLARKGIGRTSPNPMVGSVITRGEHVIGHGFHKRAGLPHAEIEAIQNAGGSVRGATLYVNLEPCTHWGQTPPCVDAIIRAGITRVVCAATDPNRQVHGHGVAKLRRAGIKVSVGTRANEARNLNEVFYTYHEKQRPFVALKFAMSLDGKMATRTRDSKWITNERARAFARSLRGRYDAVLVGITTVLYDNPHLGTRIKGEKDPVRIILDSRLRIPLNSRVLRDGNVIIATSSSASTSKKARLSRRGITVFSFKGKTIPAKALLAKLKTHGITSVLVEGGGEVIGSFLDARVASHIFAFYGPLLIGGKDALHVSGKGVATIKNALRLRTVSFIPFGTTLLVSGTP</sequence>
<feature type="binding site" evidence="15">
    <location>
        <position position="200"/>
    </location>
    <ligand>
        <name>NADP(+)</name>
        <dbReference type="ChEBI" id="CHEBI:58349"/>
    </ligand>
</feature>
<evidence type="ECO:0000256" key="14">
    <source>
        <dbReference type="PIRSR" id="PIRSR006769-1"/>
    </source>
</evidence>
<protein>
    <recommendedName>
        <fullName evidence="13">Riboflavin biosynthesis protein RibD</fullName>
    </recommendedName>
    <domain>
        <recommendedName>
            <fullName evidence="13">Diaminohydroxyphosphoribosylaminopyrimidine deaminase</fullName>
            <shortName evidence="13">DRAP deaminase</shortName>
            <ecNumber evidence="13">3.5.4.26</ecNumber>
        </recommendedName>
        <alternativeName>
            <fullName evidence="13">Riboflavin-specific deaminase</fullName>
        </alternativeName>
    </domain>
    <domain>
        <recommendedName>
            <fullName evidence="13">5-amino-6-(5-phosphoribosylamino)uracil reductase</fullName>
            <ecNumber evidence="13">1.1.1.193</ecNumber>
        </recommendedName>
        <alternativeName>
            <fullName evidence="13">HTP reductase</fullName>
        </alternativeName>
    </domain>
</protein>
<dbReference type="Gene3D" id="3.40.140.10">
    <property type="entry name" value="Cytidine Deaminase, domain 2"/>
    <property type="match status" value="1"/>
</dbReference>
<proteinExistence type="inferred from homology"/>
<dbReference type="Pfam" id="PF01872">
    <property type="entry name" value="RibD_C"/>
    <property type="match status" value="1"/>
</dbReference>
<dbReference type="InterPro" id="IPR024072">
    <property type="entry name" value="DHFR-like_dom_sf"/>
</dbReference>
<comment type="function">
    <text evidence="1 13">Converts 2,5-diamino-6-(ribosylamino)-4(3h)-pyrimidinone 5'-phosphate into 5-amino-6-(ribosylamino)-2,4(1h,3h)-pyrimidinedione 5'-phosphate.</text>
</comment>
<name>A0A1F6C2R2_9BACT</name>
<feature type="binding site" evidence="16">
    <location>
        <position position="50"/>
    </location>
    <ligand>
        <name>Zn(2+)</name>
        <dbReference type="ChEBI" id="CHEBI:29105"/>
        <note>catalytic</note>
    </ligand>
</feature>
<dbReference type="InterPro" id="IPR011549">
    <property type="entry name" value="RibD_C"/>
</dbReference>
<keyword evidence="7 13" id="KW-0479">Metal-binding</keyword>
<dbReference type="CDD" id="cd01284">
    <property type="entry name" value="Riboflavin_deaminase-reductase"/>
    <property type="match status" value="1"/>
</dbReference>
<dbReference type="GO" id="GO:0008703">
    <property type="term" value="F:5-amino-6-(5-phosphoribosylamino)uracil reductase activity"/>
    <property type="evidence" value="ECO:0007669"/>
    <property type="project" value="UniProtKB-EC"/>
</dbReference>
<keyword evidence="9 13" id="KW-0862">Zinc</keyword>
<evidence type="ECO:0000256" key="2">
    <source>
        <dbReference type="ARBA" id="ARBA00004882"/>
    </source>
</evidence>
<evidence type="ECO:0000313" key="19">
    <source>
        <dbReference type="Proteomes" id="UP000178249"/>
    </source>
</evidence>
<keyword evidence="6 13" id="KW-0686">Riboflavin biosynthesis</keyword>
<feature type="binding site" evidence="15">
    <location>
        <position position="207"/>
    </location>
    <ligand>
        <name>substrate</name>
    </ligand>
</feature>
<keyword evidence="8 13" id="KW-0378">Hydrolase</keyword>
<dbReference type="GO" id="GO:0008835">
    <property type="term" value="F:diaminohydroxyphosphoribosylaminopyrimidine deaminase activity"/>
    <property type="evidence" value="ECO:0007669"/>
    <property type="project" value="UniProtKB-EC"/>
</dbReference>
<dbReference type="NCBIfam" id="TIGR00326">
    <property type="entry name" value="eubact_ribD"/>
    <property type="match status" value="1"/>
</dbReference>
<feature type="binding site" evidence="15">
    <location>
        <position position="196"/>
    </location>
    <ligand>
        <name>NADP(+)</name>
        <dbReference type="ChEBI" id="CHEBI:58349"/>
    </ligand>
</feature>
<keyword evidence="10 13" id="KW-0521">NADP</keyword>
<evidence type="ECO:0000256" key="9">
    <source>
        <dbReference type="ARBA" id="ARBA00022833"/>
    </source>
</evidence>
<dbReference type="InterPro" id="IPR002734">
    <property type="entry name" value="RibDG_C"/>
</dbReference>
<evidence type="ECO:0000256" key="4">
    <source>
        <dbReference type="ARBA" id="ARBA00005259"/>
    </source>
</evidence>
<feature type="binding site" evidence="16">
    <location>
        <position position="84"/>
    </location>
    <ligand>
        <name>Zn(2+)</name>
        <dbReference type="ChEBI" id="CHEBI:29105"/>
        <note>catalytic</note>
    </ligand>
</feature>
<organism evidence="18 19">
    <name type="scientific">Candidatus Kaiserbacteria bacterium RIFCSPHIGHO2_01_FULL_48_10</name>
    <dbReference type="NCBI Taxonomy" id="1798476"/>
    <lineage>
        <taxon>Bacteria</taxon>
        <taxon>Candidatus Kaiseribacteriota</taxon>
    </lineage>
</organism>
<feature type="binding site" evidence="15">
    <location>
        <position position="170"/>
    </location>
    <ligand>
        <name>NADP(+)</name>
        <dbReference type="ChEBI" id="CHEBI:58349"/>
    </ligand>
</feature>
<evidence type="ECO:0000256" key="12">
    <source>
        <dbReference type="ARBA" id="ARBA00023268"/>
    </source>
</evidence>
<feature type="binding site" evidence="15">
    <location>
        <position position="204"/>
    </location>
    <ligand>
        <name>substrate</name>
    </ligand>
</feature>
<comment type="cofactor">
    <cofactor evidence="13 16">
        <name>Zn(2+)</name>
        <dbReference type="ChEBI" id="CHEBI:29105"/>
    </cofactor>
    <text evidence="13 16">Binds 1 zinc ion.</text>
</comment>
<comment type="pathway">
    <text evidence="2 13">Cofactor biosynthesis; riboflavin biosynthesis; 5-amino-6-(D-ribitylamino)uracil from GTP: step 2/4.</text>
</comment>
<comment type="similarity">
    <text evidence="4 13">In the N-terminal section; belongs to the cytidine and deoxycytidylate deaminase family.</text>
</comment>
<dbReference type="PANTHER" id="PTHR38011:SF7">
    <property type="entry name" value="2,5-DIAMINO-6-RIBOSYLAMINO-4(3H)-PYRIMIDINONE 5'-PHOSPHATE REDUCTASE"/>
    <property type="match status" value="1"/>
</dbReference>
<evidence type="ECO:0000256" key="1">
    <source>
        <dbReference type="ARBA" id="ARBA00002151"/>
    </source>
</evidence>
<feature type="binding site" evidence="15">
    <location>
        <begin position="290"/>
        <end position="296"/>
    </location>
    <ligand>
        <name>NADP(+)</name>
        <dbReference type="ChEBI" id="CHEBI:58349"/>
    </ligand>
</feature>
<dbReference type="EMBL" id="MFKP01000043">
    <property type="protein sequence ID" value="OGG43368.1"/>
    <property type="molecule type" value="Genomic_DNA"/>
</dbReference>
<dbReference type="InterPro" id="IPR016193">
    <property type="entry name" value="Cytidine_deaminase-like"/>
</dbReference>
<feature type="binding site" evidence="15">
    <location>
        <position position="288"/>
    </location>
    <ligand>
        <name>substrate</name>
    </ligand>
</feature>
<dbReference type="GO" id="GO:0050661">
    <property type="term" value="F:NADP binding"/>
    <property type="evidence" value="ECO:0007669"/>
    <property type="project" value="InterPro"/>
</dbReference>
<dbReference type="FunFam" id="3.40.140.10:FF:000025">
    <property type="entry name" value="Riboflavin biosynthesis protein RibD"/>
    <property type="match status" value="1"/>
</dbReference>
<comment type="catalytic activity">
    <reaction evidence="13">
        <text>2,5-diamino-6-hydroxy-4-(5-phosphoribosylamino)-pyrimidine + H2O + H(+) = 5-amino-6-(5-phospho-D-ribosylamino)uracil + NH4(+)</text>
        <dbReference type="Rhea" id="RHEA:21868"/>
        <dbReference type="ChEBI" id="CHEBI:15377"/>
        <dbReference type="ChEBI" id="CHEBI:15378"/>
        <dbReference type="ChEBI" id="CHEBI:28938"/>
        <dbReference type="ChEBI" id="CHEBI:58453"/>
        <dbReference type="ChEBI" id="CHEBI:58614"/>
        <dbReference type="EC" id="3.5.4.26"/>
    </reaction>
</comment>
<comment type="similarity">
    <text evidence="5 13">In the C-terminal section; belongs to the HTP reductase family.</text>
</comment>
<dbReference type="PIRSF" id="PIRSF006769">
    <property type="entry name" value="RibD"/>
    <property type="match status" value="1"/>
</dbReference>
<dbReference type="InterPro" id="IPR050765">
    <property type="entry name" value="Riboflavin_Biosynth_HTPR"/>
</dbReference>